<evidence type="ECO:0000256" key="1">
    <source>
        <dbReference type="SAM" id="Phobius"/>
    </source>
</evidence>
<evidence type="ECO:0000313" key="3">
    <source>
        <dbReference type="Proteomes" id="UP000053054"/>
    </source>
</evidence>
<accession>A0A0R2QTY5</accession>
<gene>
    <name evidence="2" type="ORF">ABR62_01135</name>
</gene>
<proteinExistence type="predicted"/>
<feature type="transmembrane region" description="Helical" evidence="1">
    <location>
        <begin position="21"/>
        <end position="41"/>
    </location>
</feature>
<evidence type="ECO:0000313" key="2">
    <source>
        <dbReference type="EMBL" id="KRO52290.1"/>
    </source>
</evidence>
<dbReference type="EMBL" id="LIAU01000146">
    <property type="protein sequence ID" value="KRO52290.1"/>
    <property type="molecule type" value="Genomic_DNA"/>
</dbReference>
<keyword evidence="1" id="KW-1133">Transmembrane helix</keyword>
<sequence length="125" mass="13247">MDENNLINSWNQQRSIRVKSQLAPTILLSAVLALCATGAITGDSDQYLKLFLVGLVASGGVFSVTAMVAAVRDSLSVIDALKALKSVSALSSSIIKSASQLKALALLFMAMSTFNFVALLLYLYS</sequence>
<evidence type="ECO:0008006" key="4">
    <source>
        <dbReference type="Google" id="ProtNLM"/>
    </source>
</evidence>
<feature type="transmembrane region" description="Helical" evidence="1">
    <location>
        <begin position="47"/>
        <end position="71"/>
    </location>
</feature>
<dbReference type="Proteomes" id="UP000053054">
    <property type="component" value="Unassembled WGS sequence"/>
</dbReference>
<feature type="transmembrane region" description="Helical" evidence="1">
    <location>
        <begin position="103"/>
        <end position="124"/>
    </location>
</feature>
<organism evidence="2 3">
    <name type="scientific">Actinobacteria bacterium BACL2 MAG-120820-bin50</name>
    <dbReference type="NCBI Taxonomy" id="1655570"/>
    <lineage>
        <taxon>Bacteria</taxon>
        <taxon>Bacillati</taxon>
        <taxon>Actinomycetota</taxon>
        <taxon>Actinomycetes</taxon>
        <taxon>Actinomycetes incertae sedis</taxon>
        <taxon>ac1 cluster</taxon>
    </lineage>
</organism>
<dbReference type="AlphaFoldDB" id="A0A0R2QTY5"/>
<keyword evidence="1" id="KW-0472">Membrane</keyword>
<comment type="caution">
    <text evidence="2">The sequence shown here is derived from an EMBL/GenBank/DDBJ whole genome shotgun (WGS) entry which is preliminary data.</text>
</comment>
<keyword evidence="1" id="KW-0812">Transmembrane</keyword>
<protein>
    <recommendedName>
        <fullName evidence="4">ABC-2 type transporter domain-containing protein</fullName>
    </recommendedName>
</protein>
<name>A0A0R2QTY5_9ACTN</name>
<reference evidence="2 3" key="1">
    <citation type="submission" date="2015-10" db="EMBL/GenBank/DDBJ databases">
        <title>Metagenome-Assembled Genomes uncover a global brackish microbiome.</title>
        <authorList>
            <person name="Hugerth L.W."/>
            <person name="Larsson J."/>
            <person name="Alneberg J."/>
            <person name="Lindh M.V."/>
            <person name="Legrand C."/>
            <person name="Pinhassi J."/>
            <person name="Andersson A.F."/>
        </authorList>
    </citation>
    <scope>NUCLEOTIDE SEQUENCE [LARGE SCALE GENOMIC DNA]</scope>
    <source>
        <strain evidence="2">BACL2 MAG-120820-bin50</strain>
    </source>
</reference>